<evidence type="ECO:0000256" key="1">
    <source>
        <dbReference type="SAM" id="MobiDB-lite"/>
    </source>
</evidence>
<keyword evidence="3" id="KW-1185">Reference proteome</keyword>
<dbReference type="EMBL" id="CAJHNH020000723">
    <property type="protein sequence ID" value="CAG5119486.1"/>
    <property type="molecule type" value="Genomic_DNA"/>
</dbReference>
<reference evidence="2" key="1">
    <citation type="submission" date="2021-04" db="EMBL/GenBank/DDBJ databases">
        <authorList>
            <consortium name="Molecular Ecology Group"/>
        </authorList>
    </citation>
    <scope>NUCLEOTIDE SEQUENCE</scope>
</reference>
<gene>
    <name evidence="2" type="ORF">CUNI_LOCUS5044</name>
</gene>
<evidence type="ECO:0000313" key="3">
    <source>
        <dbReference type="Proteomes" id="UP000678393"/>
    </source>
</evidence>
<proteinExistence type="predicted"/>
<feature type="region of interest" description="Disordered" evidence="1">
    <location>
        <begin position="10"/>
        <end position="62"/>
    </location>
</feature>
<dbReference type="Proteomes" id="UP000678393">
    <property type="component" value="Unassembled WGS sequence"/>
</dbReference>
<accession>A0A8S3YYX5</accession>
<name>A0A8S3YYX5_9EUPU</name>
<sequence>MNKIGLAAINYDASPDSTTSGFPQPGQLSVLRKESKGGYSDSEEEGEDASGTPMFGGSMQSLTSISSVDSSSSYVSSVSRRPHVNNGQVFKKLSLHFSSEVLRHMIDSIHHLDLTIDGKDKTQQRQSRCTVTQKLPGDINRAEVGQVEKTAKELELQEIESLLKKPVSVDELYRFVETHNLQPQHMQTYL</sequence>
<protein>
    <submittedName>
        <fullName evidence="2">Uncharacterized protein</fullName>
    </submittedName>
</protein>
<comment type="caution">
    <text evidence="2">The sequence shown here is derived from an EMBL/GenBank/DDBJ whole genome shotgun (WGS) entry which is preliminary data.</text>
</comment>
<dbReference type="AlphaFoldDB" id="A0A8S3YYX5"/>
<organism evidence="2 3">
    <name type="scientific">Candidula unifasciata</name>
    <dbReference type="NCBI Taxonomy" id="100452"/>
    <lineage>
        <taxon>Eukaryota</taxon>
        <taxon>Metazoa</taxon>
        <taxon>Spiralia</taxon>
        <taxon>Lophotrochozoa</taxon>
        <taxon>Mollusca</taxon>
        <taxon>Gastropoda</taxon>
        <taxon>Heterobranchia</taxon>
        <taxon>Euthyneura</taxon>
        <taxon>Panpulmonata</taxon>
        <taxon>Eupulmonata</taxon>
        <taxon>Stylommatophora</taxon>
        <taxon>Helicina</taxon>
        <taxon>Helicoidea</taxon>
        <taxon>Geomitridae</taxon>
        <taxon>Candidula</taxon>
    </lineage>
</organism>
<evidence type="ECO:0000313" key="2">
    <source>
        <dbReference type="EMBL" id="CAG5119486.1"/>
    </source>
</evidence>